<dbReference type="RefSeq" id="WP_072979673.1">
    <property type="nucleotide sequence ID" value="NZ_CAXPJH010000006.1"/>
</dbReference>
<evidence type="ECO:0000256" key="6">
    <source>
        <dbReference type="ARBA" id="ARBA00023136"/>
    </source>
</evidence>
<evidence type="ECO:0000313" key="12">
    <source>
        <dbReference type="Proteomes" id="UP000184240"/>
    </source>
</evidence>
<comment type="similarity">
    <text evidence="2">Belongs to the MscS (TC 1.A.23) family.</text>
</comment>
<dbReference type="InterPro" id="IPR049278">
    <property type="entry name" value="MS_channel_C"/>
</dbReference>
<dbReference type="InterPro" id="IPR010920">
    <property type="entry name" value="LSM_dom_sf"/>
</dbReference>
<dbReference type="PANTHER" id="PTHR30221:SF1">
    <property type="entry name" value="SMALL-CONDUCTANCE MECHANOSENSITIVE CHANNEL"/>
    <property type="match status" value="1"/>
</dbReference>
<protein>
    <submittedName>
        <fullName evidence="11">Small conductance mechanosensitive channel</fullName>
    </submittedName>
</protein>
<name>A0A1M5TF53_9FLAO</name>
<dbReference type="InterPro" id="IPR006685">
    <property type="entry name" value="MscS_channel_2nd"/>
</dbReference>
<evidence type="ECO:0000256" key="5">
    <source>
        <dbReference type="ARBA" id="ARBA00022989"/>
    </source>
</evidence>
<dbReference type="Proteomes" id="UP000184240">
    <property type="component" value="Unassembled WGS sequence"/>
</dbReference>
<evidence type="ECO:0000256" key="3">
    <source>
        <dbReference type="ARBA" id="ARBA00022475"/>
    </source>
</evidence>
<evidence type="ECO:0000256" key="2">
    <source>
        <dbReference type="ARBA" id="ARBA00008017"/>
    </source>
</evidence>
<keyword evidence="4 7" id="KW-0812">Transmembrane</keyword>
<keyword evidence="13" id="KW-1185">Reference proteome</keyword>
<accession>A0A1M5TF53</accession>
<dbReference type="Proteomes" id="UP000290037">
    <property type="component" value="Unassembled WGS sequence"/>
</dbReference>
<feature type="transmembrane region" description="Helical" evidence="7">
    <location>
        <begin position="104"/>
        <end position="123"/>
    </location>
</feature>
<dbReference type="SUPFAM" id="SSF82689">
    <property type="entry name" value="Mechanosensitive channel protein MscS (YggB), C-terminal domain"/>
    <property type="match status" value="1"/>
</dbReference>
<dbReference type="InterPro" id="IPR023408">
    <property type="entry name" value="MscS_beta-dom_sf"/>
</dbReference>
<evidence type="ECO:0000259" key="8">
    <source>
        <dbReference type="Pfam" id="PF00924"/>
    </source>
</evidence>
<dbReference type="Pfam" id="PF00924">
    <property type="entry name" value="MS_channel_2nd"/>
    <property type="match status" value="1"/>
</dbReference>
<feature type="domain" description="Mechanosensitive ion channel MscS C-terminal" evidence="9">
    <location>
        <begin position="200"/>
        <end position="283"/>
    </location>
</feature>
<reference evidence="12" key="1">
    <citation type="submission" date="2016-11" db="EMBL/GenBank/DDBJ databases">
        <authorList>
            <person name="Varghese N."/>
            <person name="Submissions S."/>
        </authorList>
    </citation>
    <scope>NUCLEOTIDE SEQUENCE [LARGE SCALE GENOMIC DNA]</scope>
    <source>
        <strain evidence="12">DSM 19859</strain>
    </source>
</reference>
<keyword evidence="6 7" id="KW-0472">Membrane</keyword>
<dbReference type="SUPFAM" id="SSF50182">
    <property type="entry name" value="Sm-like ribonucleoproteins"/>
    <property type="match status" value="1"/>
</dbReference>
<comment type="subcellular location">
    <subcellularLocation>
        <location evidence="1">Cell membrane</location>
        <topology evidence="1">Multi-pass membrane protein</topology>
    </subcellularLocation>
</comment>
<organism evidence="11 12">
    <name type="scientific">Leeuwenhoekiella palythoae</name>
    <dbReference type="NCBI Taxonomy" id="573501"/>
    <lineage>
        <taxon>Bacteria</taxon>
        <taxon>Pseudomonadati</taxon>
        <taxon>Bacteroidota</taxon>
        <taxon>Flavobacteriia</taxon>
        <taxon>Flavobacteriales</taxon>
        <taxon>Flavobacteriaceae</taxon>
        <taxon>Leeuwenhoekiella</taxon>
    </lineage>
</organism>
<gene>
    <name evidence="10" type="ORF">DSM01_2139</name>
    <name evidence="11" type="ORF">SAMN04487999_0335</name>
</gene>
<feature type="domain" description="Mechanosensitive ion channel MscS" evidence="8">
    <location>
        <begin position="126"/>
        <end position="191"/>
    </location>
</feature>
<dbReference type="GO" id="GO:0005886">
    <property type="term" value="C:plasma membrane"/>
    <property type="evidence" value="ECO:0007669"/>
    <property type="project" value="UniProtKB-SubCell"/>
</dbReference>
<keyword evidence="5 7" id="KW-1133">Transmembrane helix</keyword>
<sequence>MLLLQEETRNSDLTFLGFDLYKLIEKLQSWGESIILKLPNFLVAVLVFIIFWYVAKYVSKFVRNILMRSVSQDSIKTMAGQTAFAITVLIGFFIALGVMDLDKVLTSVLAGAGVVGLAIGLALQGTLNNTFSGVILSFMPKLQLGDWVESNDYAGVVEEITLRNVTLKQSDNNYVIIPNSSIVDSPFKNWSQTTRSRVFINCGVGYESDLEAVKKLTLETLTKEFEQQSPEEIEFYYEGFGDSSINFVARFWAPVTKRRDMLIAQDRAIIAIKKAFDANDINIPFPIRTLDFGKNKFRSETITIANSNGSDSAEA</sequence>
<dbReference type="Gene3D" id="2.30.30.60">
    <property type="match status" value="1"/>
</dbReference>
<dbReference type="Pfam" id="PF21082">
    <property type="entry name" value="MS_channel_3rd"/>
    <property type="match status" value="1"/>
</dbReference>
<dbReference type="Gene3D" id="1.10.287.1260">
    <property type="match status" value="1"/>
</dbReference>
<dbReference type="SUPFAM" id="SSF82861">
    <property type="entry name" value="Mechanosensitive channel protein MscS (YggB), transmembrane region"/>
    <property type="match status" value="1"/>
</dbReference>
<dbReference type="InterPro" id="IPR011014">
    <property type="entry name" value="MscS_channel_TM-2"/>
</dbReference>
<dbReference type="Pfam" id="PF05552">
    <property type="entry name" value="MS_channel_1st_1"/>
    <property type="match status" value="1"/>
</dbReference>
<feature type="transmembrane region" description="Helical" evidence="7">
    <location>
        <begin position="75"/>
        <end position="98"/>
    </location>
</feature>
<dbReference type="OrthoDB" id="1522493at2"/>
<reference evidence="10 13" key="3">
    <citation type="submission" date="2018-07" db="EMBL/GenBank/DDBJ databases">
        <title>Leeuwenhoekiella genomics.</title>
        <authorList>
            <person name="Tahon G."/>
            <person name="Willems A."/>
        </authorList>
    </citation>
    <scope>NUCLEOTIDE SEQUENCE [LARGE SCALE GENOMIC DNA]</scope>
    <source>
        <strain evidence="10 13">LMG 24856</strain>
    </source>
</reference>
<dbReference type="InterPro" id="IPR045275">
    <property type="entry name" value="MscS_archaea/bacteria_type"/>
</dbReference>
<evidence type="ECO:0000313" key="10">
    <source>
        <dbReference type="EMBL" id="RXG28678.1"/>
    </source>
</evidence>
<evidence type="ECO:0000256" key="4">
    <source>
        <dbReference type="ARBA" id="ARBA00022692"/>
    </source>
</evidence>
<dbReference type="InterPro" id="IPR011066">
    <property type="entry name" value="MscS_channel_C_sf"/>
</dbReference>
<evidence type="ECO:0000259" key="9">
    <source>
        <dbReference type="Pfam" id="PF21082"/>
    </source>
</evidence>
<dbReference type="STRING" id="573501.SAMN04487999_0335"/>
<dbReference type="EMBL" id="QOVN01000004">
    <property type="protein sequence ID" value="RXG28678.1"/>
    <property type="molecule type" value="Genomic_DNA"/>
</dbReference>
<evidence type="ECO:0000256" key="7">
    <source>
        <dbReference type="SAM" id="Phobius"/>
    </source>
</evidence>
<dbReference type="AlphaFoldDB" id="A0A1M5TF53"/>
<keyword evidence="3" id="KW-1003">Cell membrane</keyword>
<evidence type="ECO:0000313" key="13">
    <source>
        <dbReference type="Proteomes" id="UP000290037"/>
    </source>
</evidence>
<reference evidence="11" key="2">
    <citation type="submission" date="2016-11" db="EMBL/GenBank/DDBJ databases">
        <authorList>
            <person name="Jaros S."/>
            <person name="Januszkiewicz K."/>
            <person name="Wedrychowicz H."/>
        </authorList>
    </citation>
    <scope>NUCLEOTIDE SEQUENCE [LARGE SCALE GENOMIC DNA]</scope>
    <source>
        <strain evidence="11">DSM 19859</strain>
    </source>
</reference>
<dbReference type="GO" id="GO:0008381">
    <property type="term" value="F:mechanosensitive monoatomic ion channel activity"/>
    <property type="evidence" value="ECO:0007669"/>
    <property type="project" value="InterPro"/>
</dbReference>
<dbReference type="Gene3D" id="3.30.70.100">
    <property type="match status" value="1"/>
</dbReference>
<evidence type="ECO:0000256" key="1">
    <source>
        <dbReference type="ARBA" id="ARBA00004651"/>
    </source>
</evidence>
<dbReference type="PANTHER" id="PTHR30221">
    <property type="entry name" value="SMALL-CONDUCTANCE MECHANOSENSITIVE CHANNEL"/>
    <property type="match status" value="1"/>
</dbReference>
<feature type="transmembrane region" description="Helical" evidence="7">
    <location>
        <begin position="34"/>
        <end position="54"/>
    </location>
</feature>
<dbReference type="InterPro" id="IPR008910">
    <property type="entry name" value="MSC_TM_helix"/>
</dbReference>
<proteinExistence type="inferred from homology"/>
<dbReference type="EMBL" id="FQXT01000001">
    <property type="protein sequence ID" value="SHH49336.1"/>
    <property type="molecule type" value="Genomic_DNA"/>
</dbReference>
<evidence type="ECO:0000313" key="11">
    <source>
        <dbReference type="EMBL" id="SHH49336.1"/>
    </source>
</evidence>